<feature type="compositionally biased region" description="Basic and acidic residues" evidence="2">
    <location>
        <begin position="404"/>
        <end position="414"/>
    </location>
</feature>
<dbReference type="GO" id="GO:0003677">
    <property type="term" value="F:DNA binding"/>
    <property type="evidence" value="ECO:0007669"/>
    <property type="project" value="UniProtKB-UniRule"/>
</dbReference>
<dbReference type="InterPro" id="IPR009071">
    <property type="entry name" value="HMG_box_dom"/>
</dbReference>
<reference evidence="4 5" key="1">
    <citation type="submission" date="2024-11" db="EMBL/GenBank/DDBJ databases">
        <title>Chromosome-level genome assembly of the freshwater bivalve Anodonta woodiana.</title>
        <authorList>
            <person name="Chen X."/>
        </authorList>
    </citation>
    <scope>NUCLEOTIDE SEQUENCE [LARGE SCALE GENOMIC DNA]</scope>
    <source>
        <strain evidence="4">MN2024</strain>
        <tissue evidence="4">Gills</tissue>
    </source>
</reference>
<evidence type="ECO:0000256" key="2">
    <source>
        <dbReference type="SAM" id="MobiDB-lite"/>
    </source>
</evidence>
<feature type="region of interest" description="Disordered" evidence="2">
    <location>
        <begin position="368"/>
        <end position="414"/>
    </location>
</feature>
<dbReference type="EMBL" id="JBJQND010000006">
    <property type="protein sequence ID" value="KAL3872565.1"/>
    <property type="molecule type" value="Genomic_DNA"/>
</dbReference>
<name>A0ABD3WGB8_SINWO</name>
<keyword evidence="1" id="KW-0539">Nucleus</keyword>
<organism evidence="4 5">
    <name type="scientific">Sinanodonta woodiana</name>
    <name type="common">Chinese pond mussel</name>
    <name type="synonym">Anodonta woodiana</name>
    <dbReference type="NCBI Taxonomy" id="1069815"/>
    <lineage>
        <taxon>Eukaryota</taxon>
        <taxon>Metazoa</taxon>
        <taxon>Spiralia</taxon>
        <taxon>Lophotrochozoa</taxon>
        <taxon>Mollusca</taxon>
        <taxon>Bivalvia</taxon>
        <taxon>Autobranchia</taxon>
        <taxon>Heteroconchia</taxon>
        <taxon>Palaeoheterodonta</taxon>
        <taxon>Unionida</taxon>
        <taxon>Unionoidea</taxon>
        <taxon>Unionidae</taxon>
        <taxon>Unioninae</taxon>
        <taxon>Sinanodonta</taxon>
    </lineage>
</organism>
<keyword evidence="5" id="KW-1185">Reference proteome</keyword>
<accession>A0ABD3WGB8</accession>
<dbReference type="InterPro" id="IPR036910">
    <property type="entry name" value="HMG_box_dom_sf"/>
</dbReference>
<proteinExistence type="predicted"/>
<feature type="DNA-binding region" description="HMG box" evidence="1">
    <location>
        <begin position="427"/>
        <end position="477"/>
    </location>
</feature>
<dbReference type="PROSITE" id="PS50118">
    <property type="entry name" value="HMG_BOX_2"/>
    <property type="match status" value="1"/>
</dbReference>
<dbReference type="PANTHER" id="PTHR47658:SF1">
    <property type="entry name" value="MEIOSIS INITIATOR PROTEIN"/>
    <property type="match status" value="1"/>
</dbReference>
<feature type="region of interest" description="Disordered" evidence="2">
    <location>
        <begin position="296"/>
        <end position="335"/>
    </location>
</feature>
<gene>
    <name evidence="4" type="ORF">ACJMK2_035783</name>
</gene>
<evidence type="ECO:0000259" key="3">
    <source>
        <dbReference type="PROSITE" id="PS50118"/>
    </source>
</evidence>
<evidence type="ECO:0000313" key="4">
    <source>
        <dbReference type="EMBL" id="KAL3872565.1"/>
    </source>
</evidence>
<dbReference type="PANTHER" id="PTHR47658">
    <property type="entry name" value="HIGH MOBILITY GROUP B PROTEIN 12-RELATED"/>
    <property type="match status" value="1"/>
</dbReference>
<protein>
    <recommendedName>
        <fullName evidence="3">HMG box domain-containing protein</fullName>
    </recommendedName>
</protein>
<dbReference type="SUPFAM" id="SSF47095">
    <property type="entry name" value="HMG-box"/>
    <property type="match status" value="1"/>
</dbReference>
<keyword evidence="1" id="KW-0238">DNA-binding</keyword>
<feature type="domain" description="HMG box" evidence="3">
    <location>
        <begin position="427"/>
        <end position="477"/>
    </location>
</feature>
<dbReference type="Proteomes" id="UP001634394">
    <property type="component" value="Unassembled WGS sequence"/>
</dbReference>
<comment type="caution">
    <text evidence="4">The sequence shown here is derived from an EMBL/GenBank/DDBJ whole genome shotgun (WGS) entry which is preliminary data.</text>
</comment>
<dbReference type="Pfam" id="PF00505">
    <property type="entry name" value="HMG_box"/>
    <property type="match status" value="1"/>
</dbReference>
<dbReference type="Gene3D" id="1.10.30.10">
    <property type="entry name" value="High mobility group box domain"/>
    <property type="match status" value="1"/>
</dbReference>
<dbReference type="GO" id="GO:0005634">
    <property type="term" value="C:nucleus"/>
    <property type="evidence" value="ECO:0007669"/>
    <property type="project" value="UniProtKB-UniRule"/>
</dbReference>
<evidence type="ECO:0000313" key="5">
    <source>
        <dbReference type="Proteomes" id="UP001634394"/>
    </source>
</evidence>
<sequence length="477" mass="54386">MVIQMQRIISYECFLENTVLYLCHELGLNPRQLNLGTHLITDKIKDYRMPDFIVNSQEEVSENVNPSPQRSLSDACCIDLNRREKISSPTVDSTTGNTYATATLRHMMSFVPSCYSQSTECSQDSMVPTQSFIPISRPLRVDLHDSQEEADEVIDFLHGEIESFFNPTINEESAKPDFMHDDLAPTSTIDENSSFNGFDLSSPDRSVGKVFLQSPKNMNLHRHGDVEGSEAMESKELTSISPESILETKPREKFFLNSAHCIAPSMGNTTVESALQSTDRQSGIITIHSNSDCNQGFKSSAQSKHPCYISSERRNNSESEEELKTETRPPWGKENMYHCTVNKRKCFVPRRAPFHIISGNSNKSFKKRLGSEKFQTVSADESERKDDDDDYDDDDDTDEEIDDDLNHFPRNEKSAEMKANVKVDHRRTTWMNGFMMFSQLNRRKFIGANPGVHTSHISKMMGHVWRNMTAEEQKPYK</sequence>
<feature type="compositionally biased region" description="Basic and acidic residues" evidence="2">
    <location>
        <begin position="311"/>
        <end position="327"/>
    </location>
</feature>
<feature type="compositionally biased region" description="Acidic residues" evidence="2">
    <location>
        <begin position="386"/>
        <end position="403"/>
    </location>
</feature>
<evidence type="ECO:0000256" key="1">
    <source>
        <dbReference type="PROSITE-ProRule" id="PRU00267"/>
    </source>
</evidence>
<dbReference type="AlphaFoldDB" id="A0ABD3WGB8"/>